<evidence type="ECO:0000256" key="1">
    <source>
        <dbReference type="SAM" id="Phobius"/>
    </source>
</evidence>
<evidence type="ECO:0000313" key="3">
    <source>
        <dbReference type="Proteomes" id="UP001596306"/>
    </source>
</evidence>
<reference evidence="3" key="1">
    <citation type="journal article" date="2019" name="Int. J. Syst. Evol. Microbiol.">
        <title>The Global Catalogue of Microorganisms (GCM) 10K type strain sequencing project: providing services to taxonomists for standard genome sequencing and annotation.</title>
        <authorList>
            <consortium name="The Broad Institute Genomics Platform"/>
            <consortium name="The Broad Institute Genome Sequencing Center for Infectious Disease"/>
            <person name="Wu L."/>
            <person name="Ma J."/>
        </authorList>
    </citation>
    <scope>NUCLEOTIDE SEQUENCE [LARGE SCALE GENOMIC DNA]</scope>
    <source>
        <strain evidence="3">CCUG 43304</strain>
    </source>
</reference>
<organism evidence="2 3">
    <name type="scientific">Luethyella okanaganae</name>
    <dbReference type="NCBI Taxonomy" id="69372"/>
    <lineage>
        <taxon>Bacteria</taxon>
        <taxon>Bacillati</taxon>
        <taxon>Actinomycetota</taxon>
        <taxon>Actinomycetes</taxon>
        <taxon>Micrococcales</taxon>
        <taxon>Microbacteriaceae</taxon>
        <taxon>Luethyella</taxon>
    </lineage>
</organism>
<feature type="transmembrane region" description="Helical" evidence="1">
    <location>
        <begin position="89"/>
        <end position="108"/>
    </location>
</feature>
<keyword evidence="3" id="KW-1185">Reference proteome</keyword>
<gene>
    <name evidence="2" type="ORF">ACFQB0_11750</name>
</gene>
<accession>A0ABW1VJQ8</accession>
<keyword evidence="1" id="KW-0472">Membrane</keyword>
<dbReference type="Proteomes" id="UP001596306">
    <property type="component" value="Unassembled WGS sequence"/>
</dbReference>
<dbReference type="EMBL" id="JBHSTP010000003">
    <property type="protein sequence ID" value="MFC6356779.1"/>
    <property type="molecule type" value="Genomic_DNA"/>
</dbReference>
<keyword evidence="1" id="KW-1133">Transmembrane helix</keyword>
<dbReference type="RefSeq" id="WP_386731760.1">
    <property type="nucleotide sequence ID" value="NZ_JBHSTP010000003.1"/>
</dbReference>
<feature type="transmembrane region" description="Helical" evidence="1">
    <location>
        <begin position="114"/>
        <end position="135"/>
    </location>
</feature>
<name>A0ABW1VJQ8_9MICO</name>
<feature type="transmembrane region" description="Helical" evidence="1">
    <location>
        <begin position="12"/>
        <end position="35"/>
    </location>
</feature>
<feature type="transmembrane region" description="Helical" evidence="1">
    <location>
        <begin position="47"/>
        <end position="68"/>
    </location>
</feature>
<keyword evidence="1" id="KW-0812">Transmembrane</keyword>
<evidence type="ECO:0000313" key="2">
    <source>
        <dbReference type="EMBL" id="MFC6356779.1"/>
    </source>
</evidence>
<comment type="caution">
    <text evidence="2">The sequence shown here is derived from an EMBL/GenBank/DDBJ whole genome shotgun (WGS) entry which is preliminary data.</text>
</comment>
<protein>
    <submittedName>
        <fullName evidence="2">Uncharacterized protein</fullName>
    </submittedName>
</protein>
<sequence length="164" mass="18302">MVDERRETLRRKYLSLGAGELAAAAVFAVVAASVVMPRLESRQDSAALSSALVPLLVILGQMGVYWLLARNWVERAPMPAPLVGLYRAFRILDVVLLVAGLLGVLVWLPVHVGAAVGIVTVWFFGVVEYVNYFVVRLAYPIQRWPFMVGQWRTPRLLQDLNSVR</sequence>
<proteinExistence type="predicted"/>